<evidence type="ECO:0000313" key="3">
    <source>
        <dbReference type="EMBL" id="KAK3295739.1"/>
    </source>
</evidence>
<feature type="compositionally biased region" description="Acidic residues" evidence="1">
    <location>
        <begin position="238"/>
        <end position="251"/>
    </location>
</feature>
<feature type="compositionally biased region" description="Basic residues" evidence="1">
    <location>
        <begin position="289"/>
        <end position="300"/>
    </location>
</feature>
<name>A0AAE0HG76_9PEZI</name>
<dbReference type="InterPro" id="IPR025451">
    <property type="entry name" value="DUF4211"/>
</dbReference>
<dbReference type="Pfam" id="PF13926">
    <property type="entry name" value="DUF4211"/>
    <property type="match status" value="1"/>
</dbReference>
<dbReference type="GeneID" id="87835422"/>
<feature type="compositionally biased region" description="Acidic residues" evidence="1">
    <location>
        <begin position="304"/>
        <end position="316"/>
    </location>
</feature>
<gene>
    <name evidence="3" type="ORF">B0H64DRAFT_153115</name>
</gene>
<feature type="compositionally biased region" description="Low complexity" evidence="1">
    <location>
        <begin position="112"/>
        <end position="129"/>
    </location>
</feature>
<feature type="compositionally biased region" description="Basic residues" evidence="1">
    <location>
        <begin position="177"/>
        <end position="187"/>
    </location>
</feature>
<comment type="caution">
    <text evidence="3">The sequence shown here is derived from an EMBL/GenBank/DDBJ whole genome shotgun (WGS) entry which is preliminary data.</text>
</comment>
<feature type="domain" description="DUF4211" evidence="2">
    <location>
        <begin position="314"/>
        <end position="451"/>
    </location>
</feature>
<dbReference type="Proteomes" id="UP001278766">
    <property type="component" value="Unassembled WGS sequence"/>
</dbReference>
<evidence type="ECO:0000313" key="4">
    <source>
        <dbReference type="Proteomes" id="UP001278766"/>
    </source>
</evidence>
<feature type="compositionally biased region" description="Acidic residues" evidence="1">
    <location>
        <begin position="267"/>
        <end position="276"/>
    </location>
</feature>
<dbReference type="RefSeq" id="XP_062659253.1">
    <property type="nucleotide sequence ID" value="XM_062798474.1"/>
</dbReference>
<feature type="compositionally biased region" description="Polar residues" evidence="1">
    <location>
        <begin position="37"/>
        <end position="46"/>
    </location>
</feature>
<sequence length="587" mass="66505">MVRPRKKKQQTLEATLGRPRVKTIIRPRGKRKDKAASGTSVLSSPPRNAAPLDSSPPAPPSSFMHSSQVPGSTRKKTVAFEDSSSEEAREDEQERVFPVRGTRRGKGRPVAGPGWESDSESESSILSSGKGEKAREESDDQEDDDDEPLATPIARRKRHLAPSESDEDEQPLVSPPIKRRRLIRRKNTISSQEDKEDEDEEEPPAPSSVKTGRARRKPLTLKEKARELLRRKRAGEVINEDENSSSSDEEEPVKAMYDSDPDHLVLDEFEDDEEGINEPVLEDSATERRKSKKGKKKQKRNVVDGDDGSESLDDFVIDDDDAPLGVPDEAYQDMPLEFTRHSQKSLKEYFRDAIEWLVQFMVNPEFPKEHAVYHMAWKKLDDEVQGLATSKFASAAWKKEFIMALRARPYFNNVELSKGDMAEVQHCGACGRTGHPAKYLMTFTGAPYYKNITNLERFLQPVDMDSESDSGSGSNAHDDDENGNSIPKEDTEWFVGAVCNSNAETTHDLMHWKKGLLVFVDTRLHIEGYMDSAKVVERERMDPQERNDLVDKIMNHWEKNGMVKALYQEFKGTIEKARNKPTSGRYR</sequence>
<feature type="region of interest" description="Disordered" evidence="1">
    <location>
        <begin position="1"/>
        <end position="316"/>
    </location>
</feature>
<feature type="compositionally biased region" description="Acidic residues" evidence="1">
    <location>
        <begin position="194"/>
        <end position="203"/>
    </location>
</feature>
<keyword evidence="4" id="KW-1185">Reference proteome</keyword>
<dbReference type="PANTHER" id="PTHR14689:SF0">
    <property type="entry name" value="COILED-COIL DOMAIN-CONTAINING PROTEIN 82"/>
    <property type="match status" value="1"/>
</dbReference>
<feature type="region of interest" description="Disordered" evidence="1">
    <location>
        <begin position="463"/>
        <end position="487"/>
    </location>
</feature>
<organism evidence="3 4">
    <name type="scientific">Chaetomium fimeti</name>
    <dbReference type="NCBI Taxonomy" id="1854472"/>
    <lineage>
        <taxon>Eukaryota</taxon>
        <taxon>Fungi</taxon>
        <taxon>Dikarya</taxon>
        <taxon>Ascomycota</taxon>
        <taxon>Pezizomycotina</taxon>
        <taxon>Sordariomycetes</taxon>
        <taxon>Sordariomycetidae</taxon>
        <taxon>Sordariales</taxon>
        <taxon>Chaetomiaceae</taxon>
        <taxon>Chaetomium</taxon>
    </lineage>
</organism>
<dbReference type="GO" id="GO:0005634">
    <property type="term" value="C:nucleus"/>
    <property type="evidence" value="ECO:0007669"/>
    <property type="project" value="TreeGrafter"/>
</dbReference>
<dbReference type="PANTHER" id="PTHR14689">
    <property type="entry name" value="PHORBOL-ESTER_DAG-TYPE DOMAIN-CONTAINING PROTEIN"/>
    <property type="match status" value="1"/>
</dbReference>
<reference evidence="3" key="1">
    <citation type="journal article" date="2023" name="Mol. Phylogenet. Evol.">
        <title>Genome-scale phylogeny and comparative genomics of the fungal order Sordariales.</title>
        <authorList>
            <person name="Hensen N."/>
            <person name="Bonometti L."/>
            <person name="Westerberg I."/>
            <person name="Brannstrom I.O."/>
            <person name="Guillou S."/>
            <person name="Cros-Aarteil S."/>
            <person name="Calhoun S."/>
            <person name="Haridas S."/>
            <person name="Kuo A."/>
            <person name="Mondo S."/>
            <person name="Pangilinan J."/>
            <person name="Riley R."/>
            <person name="LaButti K."/>
            <person name="Andreopoulos B."/>
            <person name="Lipzen A."/>
            <person name="Chen C."/>
            <person name="Yan M."/>
            <person name="Daum C."/>
            <person name="Ng V."/>
            <person name="Clum A."/>
            <person name="Steindorff A."/>
            <person name="Ohm R.A."/>
            <person name="Martin F."/>
            <person name="Silar P."/>
            <person name="Natvig D.O."/>
            <person name="Lalanne C."/>
            <person name="Gautier V."/>
            <person name="Ament-Velasquez S.L."/>
            <person name="Kruys A."/>
            <person name="Hutchinson M.I."/>
            <person name="Powell A.J."/>
            <person name="Barry K."/>
            <person name="Miller A.N."/>
            <person name="Grigoriev I.V."/>
            <person name="Debuchy R."/>
            <person name="Gladieux P."/>
            <person name="Hiltunen Thoren M."/>
            <person name="Johannesson H."/>
        </authorList>
    </citation>
    <scope>NUCLEOTIDE SEQUENCE</scope>
    <source>
        <strain evidence="3">CBS 168.71</strain>
    </source>
</reference>
<proteinExistence type="predicted"/>
<evidence type="ECO:0000256" key="1">
    <source>
        <dbReference type="SAM" id="MobiDB-lite"/>
    </source>
</evidence>
<dbReference type="AlphaFoldDB" id="A0AAE0HG76"/>
<accession>A0AAE0HG76</accession>
<feature type="compositionally biased region" description="Acidic residues" evidence="1">
    <location>
        <begin position="137"/>
        <end position="148"/>
    </location>
</feature>
<evidence type="ECO:0000259" key="2">
    <source>
        <dbReference type="Pfam" id="PF13926"/>
    </source>
</evidence>
<feature type="compositionally biased region" description="Basic residues" evidence="1">
    <location>
        <begin position="19"/>
        <end position="33"/>
    </location>
</feature>
<reference evidence="3" key="2">
    <citation type="submission" date="2023-06" db="EMBL/GenBank/DDBJ databases">
        <authorList>
            <consortium name="Lawrence Berkeley National Laboratory"/>
            <person name="Haridas S."/>
            <person name="Hensen N."/>
            <person name="Bonometti L."/>
            <person name="Westerberg I."/>
            <person name="Brannstrom I.O."/>
            <person name="Guillou S."/>
            <person name="Cros-Aarteil S."/>
            <person name="Calhoun S."/>
            <person name="Kuo A."/>
            <person name="Mondo S."/>
            <person name="Pangilinan J."/>
            <person name="Riley R."/>
            <person name="Labutti K."/>
            <person name="Andreopoulos B."/>
            <person name="Lipzen A."/>
            <person name="Chen C."/>
            <person name="Yanf M."/>
            <person name="Daum C."/>
            <person name="Ng V."/>
            <person name="Clum A."/>
            <person name="Steindorff A."/>
            <person name="Ohm R."/>
            <person name="Martin F."/>
            <person name="Silar P."/>
            <person name="Natvig D."/>
            <person name="Lalanne C."/>
            <person name="Gautier V."/>
            <person name="Ament-Velasquez S.L."/>
            <person name="Kruys A."/>
            <person name="Hutchinson M.I."/>
            <person name="Powell A.J."/>
            <person name="Barry K."/>
            <person name="Miller A.N."/>
            <person name="Grigoriev I.V."/>
            <person name="Debuchy R."/>
            <person name="Gladieux P."/>
            <person name="Thoren M.H."/>
            <person name="Johannesson H."/>
        </authorList>
    </citation>
    <scope>NUCLEOTIDE SEQUENCE</scope>
    <source>
        <strain evidence="3">CBS 168.71</strain>
    </source>
</reference>
<protein>
    <recommendedName>
        <fullName evidence="2">DUF4211 domain-containing protein</fullName>
    </recommendedName>
</protein>
<dbReference type="EMBL" id="JAUEPN010000004">
    <property type="protein sequence ID" value="KAK3295739.1"/>
    <property type="molecule type" value="Genomic_DNA"/>
</dbReference>